<protein>
    <recommendedName>
        <fullName evidence="2">glucuronosyltransferase</fullName>
        <ecNumber evidence="2">2.4.1.17</ecNumber>
    </recommendedName>
</protein>
<dbReference type="WBParaSite" id="jg9604">
    <property type="protein sequence ID" value="jg9604"/>
    <property type="gene ID" value="jg9604"/>
</dbReference>
<dbReference type="Proteomes" id="UP000887574">
    <property type="component" value="Unplaced"/>
</dbReference>
<dbReference type="Gene3D" id="3.40.50.2000">
    <property type="entry name" value="Glycogen Phosphorylase B"/>
    <property type="match status" value="1"/>
</dbReference>
<keyword evidence="7" id="KW-1185">Reference proteome</keyword>
<dbReference type="AlphaFoldDB" id="A0A915EUB7"/>
<accession>A0A915EUB7</accession>
<organism evidence="7 8">
    <name type="scientific">Ditylenchus dipsaci</name>
    <dbReference type="NCBI Taxonomy" id="166011"/>
    <lineage>
        <taxon>Eukaryota</taxon>
        <taxon>Metazoa</taxon>
        <taxon>Ecdysozoa</taxon>
        <taxon>Nematoda</taxon>
        <taxon>Chromadorea</taxon>
        <taxon>Rhabditida</taxon>
        <taxon>Tylenchina</taxon>
        <taxon>Tylenchomorpha</taxon>
        <taxon>Sphaerularioidea</taxon>
        <taxon>Anguinidae</taxon>
        <taxon>Anguininae</taxon>
        <taxon>Ditylenchus</taxon>
    </lineage>
</organism>
<dbReference type="InterPro" id="IPR050271">
    <property type="entry name" value="UDP-glycosyltransferase"/>
</dbReference>
<comment type="catalytic activity">
    <reaction evidence="5">
        <text>glucuronate acceptor + UDP-alpha-D-glucuronate = acceptor beta-D-glucuronoside + UDP + H(+)</text>
        <dbReference type="Rhea" id="RHEA:21032"/>
        <dbReference type="ChEBI" id="CHEBI:15378"/>
        <dbReference type="ChEBI" id="CHEBI:58052"/>
        <dbReference type="ChEBI" id="CHEBI:58223"/>
        <dbReference type="ChEBI" id="CHEBI:132367"/>
        <dbReference type="ChEBI" id="CHEBI:132368"/>
        <dbReference type="EC" id="2.4.1.17"/>
    </reaction>
</comment>
<dbReference type="Pfam" id="PF00201">
    <property type="entry name" value="UDPGT"/>
    <property type="match status" value="1"/>
</dbReference>
<evidence type="ECO:0000256" key="5">
    <source>
        <dbReference type="ARBA" id="ARBA00047475"/>
    </source>
</evidence>
<keyword evidence="3" id="KW-0328">Glycosyltransferase</keyword>
<evidence type="ECO:0000256" key="6">
    <source>
        <dbReference type="SAM" id="Phobius"/>
    </source>
</evidence>
<evidence type="ECO:0000256" key="3">
    <source>
        <dbReference type="ARBA" id="ARBA00022676"/>
    </source>
</evidence>
<evidence type="ECO:0000256" key="1">
    <source>
        <dbReference type="ARBA" id="ARBA00009995"/>
    </source>
</evidence>
<dbReference type="GO" id="GO:0015020">
    <property type="term" value="F:glucuronosyltransferase activity"/>
    <property type="evidence" value="ECO:0007669"/>
    <property type="project" value="UniProtKB-EC"/>
</dbReference>
<keyword evidence="4" id="KW-0808">Transferase</keyword>
<dbReference type="PANTHER" id="PTHR48043">
    <property type="entry name" value="EG:EG0003.4 PROTEIN-RELATED"/>
    <property type="match status" value="1"/>
</dbReference>
<keyword evidence="6" id="KW-1133">Transmembrane helix</keyword>
<proteinExistence type="inferred from homology"/>
<dbReference type="SUPFAM" id="SSF53756">
    <property type="entry name" value="UDP-Glycosyltransferase/glycogen phosphorylase"/>
    <property type="match status" value="1"/>
</dbReference>
<dbReference type="EC" id="2.4.1.17" evidence="2"/>
<dbReference type="PANTHER" id="PTHR48043:SF145">
    <property type="entry name" value="FI06409P-RELATED"/>
    <property type="match status" value="1"/>
</dbReference>
<sequence>MHEAILSAVPMIGLPFFGDQLYNAALMVNKGIGEFVPIESTNDPQVLIEALHKVLNQPKYRNNIKLLQKKLQMSPFTPEEKFVKWVEFAAEFPNLNELNLPFDELGFLAYYCLDVIFVVIILMLCIFIFVIYVFKWSVSPLFSKHFVRKMKTA</sequence>
<evidence type="ECO:0000256" key="2">
    <source>
        <dbReference type="ARBA" id="ARBA00012544"/>
    </source>
</evidence>
<keyword evidence="6" id="KW-0472">Membrane</keyword>
<name>A0A915EUB7_9BILA</name>
<feature type="transmembrane region" description="Helical" evidence="6">
    <location>
        <begin position="108"/>
        <end position="134"/>
    </location>
</feature>
<dbReference type="InterPro" id="IPR002213">
    <property type="entry name" value="UDP_glucos_trans"/>
</dbReference>
<evidence type="ECO:0000313" key="7">
    <source>
        <dbReference type="Proteomes" id="UP000887574"/>
    </source>
</evidence>
<keyword evidence="6" id="KW-0812">Transmembrane</keyword>
<evidence type="ECO:0000313" key="8">
    <source>
        <dbReference type="WBParaSite" id="jg9604"/>
    </source>
</evidence>
<reference evidence="8" key="1">
    <citation type="submission" date="2022-11" db="UniProtKB">
        <authorList>
            <consortium name="WormBaseParasite"/>
        </authorList>
    </citation>
    <scope>IDENTIFICATION</scope>
</reference>
<evidence type="ECO:0000256" key="4">
    <source>
        <dbReference type="ARBA" id="ARBA00022679"/>
    </source>
</evidence>
<comment type="similarity">
    <text evidence="1">Belongs to the UDP-glycosyltransferase family.</text>
</comment>